<dbReference type="RefSeq" id="WP_147670082.1">
    <property type="nucleotide sequence ID" value="NZ_CP120678.1"/>
</dbReference>
<keyword evidence="2" id="KW-1185">Reference proteome</keyword>
<dbReference type="KEGG" id="sgbi:P3F81_10400"/>
<dbReference type="AlphaFoldDB" id="A0A9Y2ETP6"/>
<dbReference type="EMBL" id="CP120678">
    <property type="protein sequence ID" value="WIW70295.1"/>
    <property type="molecule type" value="Genomic_DNA"/>
</dbReference>
<protein>
    <submittedName>
        <fullName evidence="1">Uncharacterized protein</fullName>
    </submittedName>
</protein>
<dbReference type="Proteomes" id="UP001243623">
    <property type="component" value="Chromosome"/>
</dbReference>
<accession>A0A9Y2ETP6</accession>
<name>A0A9Y2ETP6_9FIRM</name>
<evidence type="ECO:0000313" key="1">
    <source>
        <dbReference type="EMBL" id="WIW70295.1"/>
    </source>
</evidence>
<organism evidence="1 2">
    <name type="scientific">Selenobaculum gibii</name>
    <dbReference type="NCBI Taxonomy" id="3054208"/>
    <lineage>
        <taxon>Bacteria</taxon>
        <taxon>Bacillati</taxon>
        <taxon>Bacillota</taxon>
        <taxon>Negativicutes</taxon>
        <taxon>Selenomonadales</taxon>
        <taxon>Selenomonadaceae</taxon>
        <taxon>Selenobaculum</taxon>
    </lineage>
</organism>
<sequence>MIKITNQNQISALSLPIEVKDRITKTIKIFEESYDRTIYHDEGGFVVLLEDIADLKKLEEYHLYVESAIPEYVEMIKNKDKQTYVETLILLNSDFSIVIIMTKEMLELTPWKNQINNN</sequence>
<gene>
    <name evidence="1" type="ORF">P3F81_10400</name>
</gene>
<reference evidence="1" key="1">
    <citation type="submission" date="2023-03" db="EMBL/GenBank/DDBJ databases">
        <title>Selenobaculum gbiensis gen. nov. sp. nov., a new bacterium isolated from the gut microbiota of IBD patient.</title>
        <authorList>
            <person name="Yeo S."/>
            <person name="Park H."/>
            <person name="Huh C.S."/>
        </authorList>
    </citation>
    <scope>NUCLEOTIDE SEQUENCE</scope>
    <source>
        <strain evidence="1">ICN-92133</strain>
    </source>
</reference>
<evidence type="ECO:0000313" key="2">
    <source>
        <dbReference type="Proteomes" id="UP001243623"/>
    </source>
</evidence>
<proteinExistence type="predicted"/>